<evidence type="ECO:0000259" key="4">
    <source>
        <dbReference type="Pfam" id="PF02894"/>
    </source>
</evidence>
<protein>
    <submittedName>
        <fullName evidence="5">Inositol 2-dehydrogenase</fullName>
        <ecNumber evidence="5">1.1.1.18</ecNumber>
    </submittedName>
</protein>
<evidence type="ECO:0000313" key="5">
    <source>
        <dbReference type="EMBL" id="MUG69334.1"/>
    </source>
</evidence>
<sequence>MKEQIRCAVLGLGRLGYWHAENLATKVKGAKLVSVLDPFENRAETVARELGIEKSAKHHQEVFEDPAIDAVIIATPTSTHADMIEQAAKHGKHIFIEKPLTHDLEEADRAIRVIKENNVVCQVGFMRRFDSAYREAQRRIQAGDIGTPLYFKGVSRDPGSPPAAFIQNSGGIFLDMSIHDFDIARFLLNAEVTSVSAHGNILVHSFMEQYGDVDQALTYVTFDSGAAADIEASRNAFYGYDIRGEVIGSEGSLLIGSLRYHDVQILTKRGSTHDIVPAFPERFKDAYLNEMNHFVDCLRKSEAPSVNEIDGKIALEIALSAQKSFETGQTVRLPG</sequence>
<organism evidence="5 6">
    <name type="scientific">Paenibacillus validus</name>
    <dbReference type="NCBI Taxonomy" id="44253"/>
    <lineage>
        <taxon>Bacteria</taxon>
        <taxon>Bacillati</taxon>
        <taxon>Bacillota</taxon>
        <taxon>Bacilli</taxon>
        <taxon>Bacillales</taxon>
        <taxon>Paenibacillaceae</taxon>
        <taxon>Paenibacillus</taxon>
    </lineage>
</organism>
<dbReference type="Gene3D" id="3.30.360.10">
    <property type="entry name" value="Dihydrodipicolinate Reductase, domain 2"/>
    <property type="match status" value="1"/>
</dbReference>
<proteinExistence type="inferred from homology"/>
<dbReference type="PANTHER" id="PTHR42840:SF3">
    <property type="entry name" value="BINDING ROSSMANN FOLD OXIDOREDUCTASE, PUTATIVE (AFU_ORTHOLOGUE AFUA_2G10240)-RELATED"/>
    <property type="match status" value="1"/>
</dbReference>
<comment type="similarity">
    <text evidence="1">Belongs to the Gfo/Idh/MocA family.</text>
</comment>
<dbReference type="AlphaFoldDB" id="A0A7X2Z6Q6"/>
<dbReference type="InterPro" id="IPR030827">
    <property type="entry name" value="Myo_inos_IolG"/>
</dbReference>
<evidence type="ECO:0000256" key="1">
    <source>
        <dbReference type="ARBA" id="ARBA00010928"/>
    </source>
</evidence>
<gene>
    <name evidence="5" type="primary">iolG</name>
    <name evidence="5" type="ORF">GNP93_01460</name>
</gene>
<dbReference type="GO" id="GO:0050112">
    <property type="term" value="F:inositol 2-dehydrogenase (NAD+) activity"/>
    <property type="evidence" value="ECO:0007669"/>
    <property type="project" value="UniProtKB-EC"/>
</dbReference>
<accession>A0A7X2Z6Q6</accession>
<comment type="caution">
    <text evidence="5">The sequence shown here is derived from an EMBL/GenBank/DDBJ whole genome shotgun (WGS) entry which is preliminary data.</text>
</comment>
<dbReference type="Proteomes" id="UP000450917">
    <property type="component" value="Unassembled WGS sequence"/>
</dbReference>
<dbReference type="Gene3D" id="3.40.50.720">
    <property type="entry name" value="NAD(P)-binding Rossmann-like Domain"/>
    <property type="match status" value="1"/>
</dbReference>
<feature type="domain" description="Gfo/Idh/MocA-like oxidoreductase N-terminal" evidence="3">
    <location>
        <begin position="5"/>
        <end position="125"/>
    </location>
</feature>
<feature type="domain" description="Gfo/Idh/MocA-like oxidoreductase C-terminal" evidence="4">
    <location>
        <begin position="139"/>
        <end position="333"/>
    </location>
</feature>
<keyword evidence="6" id="KW-1185">Reference proteome</keyword>
<dbReference type="NCBIfam" id="TIGR04380">
    <property type="entry name" value="myo_inos_iolG"/>
    <property type="match status" value="1"/>
</dbReference>
<dbReference type="EMBL" id="WNZX01000001">
    <property type="protein sequence ID" value="MUG69334.1"/>
    <property type="molecule type" value="Genomic_DNA"/>
</dbReference>
<dbReference type="Pfam" id="PF01408">
    <property type="entry name" value="GFO_IDH_MocA"/>
    <property type="match status" value="1"/>
</dbReference>
<dbReference type="InterPro" id="IPR004104">
    <property type="entry name" value="Gfo/Idh/MocA-like_OxRdtase_C"/>
</dbReference>
<evidence type="ECO:0000259" key="3">
    <source>
        <dbReference type="Pfam" id="PF01408"/>
    </source>
</evidence>
<evidence type="ECO:0000313" key="6">
    <source>
        <dbReference type="Proteomes" id="UP000450917"/>
    </source>
</evidence>
<dbReference type="PANTHER" id="PTHR42840">
    <property type="entry name" value="NAD(P)-BINDING ROSSMANN-FOLD SUPERFAMILY PROTEIN-RELATED"/>
    <property type="match status" value="1"/>
</dbReference>
<name>A0A7X2Z6Q6_9BACL</name>
<dbReference type="SUPFAM" id="SSF51735">
    <property type="entry name" value="NAD(P)-binding Rossmann-fold domains"/>
    <property type="match status" value="1"/>
</dbReference>
<dbReference type="SUPFAM" id="SSF55347">
    <property type="entry name" value="Glyceraldehyde-3-phosphate dehydrogenase-like, C-terminal domain"/>
    <property type="match status" value="1"/>
</dbReference>
<evidence type="ECO:0000256" key="2">
    <source>
        <dbReference type="ARBA" id="ARBA00023002"/>
    </source>
</evidence>
<dbReference type="RefSeq" id="WP_155613831.1">
    <property type="nucleotide sequence ID" value="NZ_WNZX01000001.1"/>
</dbReference>
<dbReference type="InterPro" id="IPR000683">
    <property type="entry name" value="Gfo/Idh/MocA-like_OxRdtase_N"/>
</dbReference>
<dbReference type="InterPro" id="IPR036291">
    <property type="entry name" value="NAD(P)-bd_dom_sf"/>
</dbReference>
<dbReference type="Pfam" id="PF02894">
    <property type="entry name" value="GFO_IDH_MocA_C"/>
    <property type="match status" value="1"/>
</dbReference>
<keyword evidence="2 5" id="KW-0560">Oxidoreductase</keyword>
<reference evidence="5 6" key="1">
    <citation type="submission" date="2019-11" db="EMBL/GenBank/DDBJ databases">
        <title>Draft genome sequences of five Paenibacillus species of dairy origin.</title>
        <authorList>
            <person name="Olajide A.M."/>
            <person name="Chen S."/>
            <person name="Lapointe G."/>
        </authorList>
    </citation>
    <scope>NUCLEOTIDE SEQUENCE [LARGE SCALE GENOMIC DNA]</scope>
    <source>
        <strain evidence="5 6">2CS3</strain>
    </source>
</reference>
<dbReference type="GO" id="GO:0000166">
    <property type="term" value="F:nucleotide binding"/>
    <property type="evidence" value="ECO:0007669"/>
    <property type="project" value="InterPro"/>
</dbReference>
<dbReference type="EC" id="1.1.1.18" evidence="5"/>